<dbReference type="EMBL" id="JAAITX010000006">
    <property type="protein sequence ID" value="NVH58935.1"/>
    <property type="molecule type" value="Genomic_DNA"/>
</dbReference>
<reference evidence="3" key="2">
    <citation type="submission" date="2020-02" db="EMBL/GenBank/DDBJ databases">
        <authorList>
            <person name="Littmann E."/>
            <person name="Sorbara M."/>
        </authorList>
    </citation>
    <scope>NUCLEOTIDE SEQUENCE</scope>
    <source>
        <strain evidence="3">MSK.17.11</strain>
        <strain evidence="2">MSK.17.38</strain>
    </source>
</reference>
<proteinExistence type="predicted"/>
<dbReference type="AlphaFoldDB" id="A0A850HIA3"/>
<evidence type="ECO:0000313" key="2">
    <source>
        <dbReference type="EMBL" id="NSK15162.1"/>
    </source>
</evidence>
<dbReference type="Proteomes" id="UP000528555">
    <property type="component" value="Unassembled WGS sequence"/>
</dbReference>
<keyword evidence="1" id="KW-0732">Signal</keyword>
<dbReference type="PANTHER" id="PTHR43649">
    <property type="entry name" value="ARABINOSE-BINDING PROTEIN-RELATED"/>
    <property type="match status" value="1"/>
</dbReference>
<feature type="signal peptide" evidence="1">
    <location>
        <begin position="1"/>
        <end position="21"/>
    </location>
</feature>
<accession>A0A850HIA3</accession>
<protein>
    <submittedName>
        <fullName evidence="3">Carbohydrate ABC transporter substrate-binding protein</fullName>
    </submittedName>
</protein>
<dbReference type="PROSITE" id="PS51257">
    <property type="entry name" value="PROKAR_LIPOPROTEIN"/>
    <property type="match status" value="1"/>
</dbReference>
<dbReference type="Gene3D" id="3.40.190.10">
    <property type="entry name" value="Periplasmic binding protein-like II"/>
    <property type="match status" value="2"/>
</dbReference>
<dbReference type="InterPro" id="IPR050490">
    <property type="entry name" value="Bact_solute-bd_prot1"/>
</dbReference>
<dbReference type="Proteomes" id="UP000701680">
    <property type="component" value="Unassembled WGS sequence"/>
</dbReference>
<dbReference type="EMBL" id="JAAIUO010000006">
    <property type="protein sequence ID" value="NSK15162.1"/>
    <property type="molecule type" value="Genomic_DNA"/>
</dbReference>
<evidence type="ECO:0000313" key="5">
    <source>
        <dbReference type="Proteomes" id="UP000701680"/>
    </source>
</evidence>
<reference evidence="4 5" key="1">
    <citation type="journal article" date="2020" name="Cell Host Microbe">
        <title>Functional and Genomic Variation between Human-Derived Isolates of Lachnospiraceae Reveals Inter- and Intra-Species Diversity.</title>
        <authorList>
            <person name="Sorbara M.T."/>
            <person name="Littmann E.R."/>
            <person name="Fontana E."/>
            <person name="Moody T.U."/>
            <person name="Kohout C.E."/>
            <person name="Gjonbalaj M."/>
            <person name="Eaton V."/>
            <person name="Seok R."/>
            <person name="Leiner I.M."/>
            <person name="Pamer E.G."/>
        </authorList>
    </citation>
    <scope>NUCLEOTIDE SEQUENCE [LARGE SCALE GENOMIC DNA]</scope>
    <source>
        <strain evidence="3 4">MSK.17.11</strain>
        <strain evidence="2 5">MSK.17.38</strain>
    </source>
</reference>
<dbReference type="InterPro" id="IPR006059">
    <property type="entry name" value="SBP"/>
</dbReference>
<dbReference type="Pfam" id="PF01547">
    <property type="entry name" value="SBP_bac_1"/>
    <property type="match status" value="1"/>
</dbReference>
<name>A0A850HIA3_9FIRM</name>
<sequence>MKKKIVSVLLCAAMVAGLAVGCGGKGEGGDKGGDKLVYWSMWSEEEPQAKVIKEAIEKYTKDTGVEVDVQFKGRNGQREGLEPALQAKQNIDLFDEDVNRVNGSWGKYLMDLEDVAADYEKEHGNETLFKIARTAGGGTLKSIPYQPSIFGFFYNKTLFKEAGIEAVPTTWAELDAACQKLVDAGITPITGDTTYQTSTLGYHLGRYLGQDGVKALVNDPAIMEKVEAGDVEDVNWDDERVLKALKDYEDFASKGYFSDKMASNVYPDGQNKEFAPGDAAIIICGSWLPNEIKGMVADDLEWGYFNYPAVEGGVDGAEANNIANQVFAINKDSKKSKEAMELITYITTGEFDKKMTEEALCIPTDKANADAWPTELTEVKPGFDSTTTYYDWAVGAENNADLTSAMQEGFVKLMVGDMTAEELVKDCAGICGE</sequence>
<comment type="caution">
    <text evidence="3">The sequence shown here is derived from an EMBL/GenBank/DDBJ whole genome shotgun (WGS) entry which is preliminary data.</text>
</comment>
<feature type="chain" id="PRO_5032716116" evidence="1">
    <location>
        <begin position="22"/>
        <end position="433"/>
    </location>
</feature>
<dbReference type="PANTHER" id="PTHR43649:SF14">
    <property type="entry name" value="BLR3389 PROTEIN"/>
    <property type="match status" value="1"/>
</dbReference>
<organism evidence="3 4">
    <name type="scientific">Dorea phocaeensis</name>
    <dbReference type="NCBI Taxonomy" id="2040291"/>
    <lineage>
        <taxon>Bacteria</taxon>
        <taxon>Bacillati</taxon>
        <taxon>Bacillota</taxon>
        <taxon>Clostridia</taxon>
        <taxon>Lachnospirales</taxon>
        <taxon>Lachnospiraceae</taxon>
        <taxon>Dorea</taxon>
    </lineage>
</organism>
<gene>
    <name evidence="3" type="ORF">G5A66_09820</name>
    <name evidence="2" type="ORF">G5A75_09845</name>
</gene>
<evidence type="ECO:0000256" key="1">
    <source>
        <dbReference type="SAM" id="SignalP"/>
    </source>
</evidence>
<dbReference type="RefSeq" id="WP_101695884.1">
    <property type="nucleotide sequence ID" value="NZ_JAAITX010000006.1"/>
</dbReference>
<evidence type="ECO:0000313" key="4">
    <source>
        <dbReference type="Proteomes" id="UP000528555"/>
    </source>
</evidence>
<dbReference type="SUPFAM" id="SSF53850">
    <property type="entry name" value="Periplasmic binding protein-like II"/>
    <property type="match status" value="1"/>
</dbReference>
<dbReference type="OrthoDB" id="367242at2"/>
<evidence type="ECO:0000313" key="3">
    <source>
        <dbReference type="EMBL" id="NVH58935.1"/>
    </source>
</evidence>
<keyword evidence="4" id="KW-1185">Reference proteome</keyword>